<keyword evidence="2" id="KW-0732">Signal</keyword>
<evidence type="ECO:0000313" key="5">
    <source>
        <dbReference type="Proteomes" id="UP001497516"/>
    </source>
</evidence>
<sequence>MMKRAVAIASLAAVLVVIITSSSLHPVESAYRRCQCEPFTAGCEQCGAGQCCSNWGYCGYAAGYCTACVCAGDDGRAIVCDPCHCLLTCSAPDENQQLLLRPSAAGNSGAKQNGTYASHDVLDTMFIVDATYDPNLDKMVSPSDVVVASRRHRAYGDQFGSAAVCGPPPSNVSTTHNNIVAGQCLLVTNSANGKQAMVRIRNGTYYCSDSSLGLDDHVFRQLDASSNGNSRCRRRLRIGYSYVKCIDN</sequence>
<dbReference type="PROSITE" id="PS51174">
    <property type="entry name" value="BARWIN_3"/>
    <property type="match status" value="1"/>
</dbReference>
<dbReference type="PANTHER" id="PTHR46351">
    <property type="entry name" value="WOUND-INDUCED PROTEIN WIN2"/>
    <property type="match status" value="1"/>
</dbReference>
<dbReference type="InterPro" id="IPR036908">
    <property type="entry name" value="RlpA-like_sf"/>
</dbReference>
<dbReference type="GO" id="GO:0004540">
    <property type="term" value="F:RNA nuclease activity"/>
    <property type="evidence" value="ECO:0007669"/>
    <property type="project" value="InterPro"/>
</dbReference>
<feature type="chain" id="PRO_5043662656" description="Barwin domain-containing protein" evidence="2">
    <location>
        <begin position="30"/>
        <end position="248"/>
    </location>
</feature>
<protein>
    <recommendedName>
        <fullName evidence="3">Barwin domain-containing protein</fullName>
    </recommendedName>
</protein>
<organism evidence="4 5">
    <name type="scientific">Linum trigynum</name>
    <dbReference type="NCBI Taxonomy" id="586398"/>
    <lineage>
        <taxon>Eukaryota</taxon>
        <taxon>Viridiplantae</taxon>
        <taxon>Streptophyta</taxon>
        <taxon>Embryophyta</taxon>
        <taxon>Tracheophyta</taxon>
        <taxon>Spermatophyta</taxon>
        <taxon>Magnoliopsida</taxon>
        <taxon>eudicotyledons</taxon>
        <taxon>Gunneridae</taxon>
        <taxon>Pentapetalae</taxon>
        <taxon>rosids</taxon>
        <taxon>fabids</taxon>
        <taxon>Malpighiales</taxon>
        <taxon>Linaceae</taxon>
        <taxon>Linum</taxon>
    </lineage>
</organism>
<evidence type="ECO:0000256" key="1">
    <source>
        <dbReference type="ARBA" id="ARBA00023157"/>
    </source>
</evidence>
<dbReference type="Pfam" id="PF00967">
    <property type="entry name" value="Barwin"/>
    <property type="match status" value="1"/>
</dbReference>
<dbReference type="PROSITE" id="PS00026">
    <property type="entry name" value="CHIT_BIND_I_1"/>
    <property type="match status" value="1"/>
</dbReference>
<dbReference type="Gene3D" id="2.40.40.10">
    <property type="entry name" value="RlpA-like domain"/>
    <property type="match status" value="1"/>
</dbReference>
<proteinExistence type="predicted"/>
<reference evidence="4 5" key="1">
    <citation type="submission" date="2024-04" db="EMBL/GenBank/DDBJ databases">
        <authorList>
            <person name="Fracassetti M."/>
        </authorList>
    </citation>
    <scope>NUCLEOTIDE SEQUENCE [LARGE SCALE GENOMIC DNA]</scope>
</reference>
<dbReference type="GO" id="GO:0050832">
    <property type="term" value="P:defense response to fungus"/>
    <property type="evidence" value="ECO:0007669"/>
    <property type="project" value="InterPro"/>
</dbReference>
<dbReference type="InterPro" id="IPR001153">
    <property type="entry name" value="Barwin_dom"/>
</dbReference>
<dbReference type="GO" id="GO:0042742">
    <property type="term" value="P:defense response to bacterium"/>
    <property type="evidence" value="ECO:0007669"/>
    <property type="project" value="InterPro"/>
</dbReference>
<keyword evidence="1" id="KW-1015">Disulfide bond</keyword>
<dbReference type="InterPro" id="IPR018371">
    <property type="entry name" value="Chitin-binding_1_CS"/>
</dbReference>
<feature type="domain" description="Barwin" evidence="3">
    <location>
        <begin position="182"/>
        <end position="247"/>
    </location>
</feature>
<dbReference type="InterPro" id="IPR044301">
    <property type="entry name" value="PR4"/>
</dbReference>
<evidence type="ECO:0000256" key="2">
    <source>
        <dbReference type="SAM" id="SignalP"/>
    </source>
</evidence>
<dbReference type="GO" id="GO:0008061">
    <property type="term" value="F:chitin binding"/>
    <property type="evidence" value="ECO:0007669"/>
    <property type="project" value="InterPro"/>
</dbReference>
<evidence type="ECO:0000259" key="3">
    <source>
        <dbReference type="PROSITE" id="PS51174"/>
    </source>
</evidence>
<feature type="signal peptide" evidence="2">
    <location>
        <begin position="1"/>
        <end position="29"/>
    </location>
</feature>
<dbReference type="Proteomes" id="UP001497516">
    <property type="component" value="Chromosome 10"/>
</dbReference>
<name>A0AAV2D2R9_9ROSI</name>
<accession>A0AAV2D2R9</accession>
<dbReference type="SUPFAM" id="SSF50685">
    <property type="entry name" value="Barwin-like endoglucanases"/>
    <property type="match status" value="1"/>
</dbReference>
<evidence type="ECO:0000313" key="4">
    <source>
        <dbReference type="EMBL" id="CAL1363008.1"/>
    </source>
</evidence>
<keyword evidence="5" id="KW-1185">Reference proteome</keyword>
<dbReference type="EMBL" id="OZ034814">
    <property type="protein sequence ID" value="CAL1363008.1"/>
    <property type="molecule type" value="Genomic_DNA"/>
</dbReference>
<dbReference type="AlphaFoldDB" id="A0AAV2D2R9"/>
<gene>
    <name evidence="4" type="ORF">LTRI10_LOCUS9727</name>
</gene>
<dbReference type="PANTHER" id="PTHR46351:SF3">
    <property type="entry name" value="WOUND-INDUCED PROTEIN WIN2"/>
    <property type="match status" value="1"/>
</dbReference>